<dbReference type="CDD" id="cd00383">
    <property type="entry name" value="trans_reg_C"/>
    <property type="match status" value="1"/>
</dbReference>
<accession>A0ABW3S7Z4</accession>
<dbReference type="SMART" id="SM00862">
    <property type="entry name" value="Trans_reg_C"/>
    <property type="match status" value="1"/>
</dbReference>
<evidence type="ECO:0000256" key="2">
    <source>
        <dbReference type="ARBA" id="ARBA00023012"/>
    </source>
</evidence>
<keyword evidence="5" id="KW-0804">Transcription</keyword>
<dbReference type="InterPro" id="IPR011006">
    <property type="entry name" value="CheY-like_superfamily"/>
</dbReference>
<dbReference type="Pfam" id="PF00072">
    <property type="entry name" value="Response_reg"/>
    <property type="match status" value="1"/>
</dbReference>
<dbReference type="SUPFAM" id="SSF52172">
    <property type="entry name" value="CheY-like"/>
    <property type="match status" value="1"/>
</dbReference>
<dbReference type="SMART" id="SM00448">
    <property type="entry name" value="REC"/>
    <property type="match status" value="1"/>
</dbReference>
<dbReference type="InterPro" id="IPR036388">
    <property type="entry name" value="WH-like_DNA-bd_sf"/>
</dbReference>
<feature type="domain" description="OmpR/PhoB-type" evidence="9">
    <location>
        <begin position="127"/>
        <end position="225"/>
    </location>
</feature>
<keyword evidence="2" id="KW-0902">Two-component regulatory system</keyword>
<gene>
    <name evidence="10" type="ORF">ACFQ2Z_05570</name>
</gene>
<evidence type="ECO:0000256" key="5">
    <source>
        <dbReference type="ARBA" id="ARBA00023163"/>
    </source>
</evidence>
<evidence type="ECO:0000313" key="10">
    <source>
        <dbReference type="EMBL" id="MFD1180819.1"/>
    </source>
</evidence>
<keyword evidence="4 7" id="KW-0238">DNA-binding</keyword>
<dbReference type="PROSITE" id="PS51755">
    <property type="entry name" value="OMPR_PHOB"/>
    <property type="match status" value="1"/>
</dbReference>
<dbReference type="RefSeq" id="WP_240267644.1">
    <property type="nucleotide sequence ID" value="NZ_JAKSXN010000003.1"/>
</dbReference>
<organism evidence="10 11">
    <name type="scientific">Paenibacillus timonensis</name>
    <dbReference type="NCBI Taxonomy" id="225915"/>
    <lineage>
        <taxon>Bacteria</taxon>
        <taxon>Bacillati</taxon>
        <taxon>Bacillota</taxon>
        <taxon>Bacilli</taxon>
        <taxon>Bacillales</taxon>
        <taxon>Paenibacillaceae</taxon>
        <taxon>Paenibacillus</taxon>
    </lineage>
</organism>
<evidence type="ECO:0000256" key="6">
    <source>
        <dbReference type="PROSITE-ProRule" id="PRU00169"/>
    </source>
</evidence>
<reference evidence="11" key="1">
    <citation type="journal article" date="2019" name="Int. J. Syst. Evol. Microbiol.">
        <title>The Global Catalogue of Microorganisms (GCM) 10K type strain sequencing project: providing services to taxonomists for standard genome sequencing and annotation.</title>
        <authorList>
            <consortium name="The Broad Institute Genomics Platform"/>
            <consortium name="The Broad Institute Genome Sequencing Center for Infectious Disease"/>
            <person name="Wu L."/>
            <person name="Ma J."/>
        </authorList>
    </citation>
    <scope>NUCLEOTIDE SEQUENCE [LARGE SCALE GENOMIC DNA]</scope>
    <source>
        <strain evidence="11">CCUG 48216</strain>
    </source>
</reference>
<keyword evidence="1 6" id="KW-0597">Phosphoprotein</keyword>
<dbReference type="PROSITE" id="PS50110">
    <property type="entry name" value="RESPONSE_REGULATORY"/>
    <property type="match status" value="1"/>
</dbReference>
<protein>
    <submittedName>
        <fullName evidence="10">Response regulator transcription factor</fullName>
    </submittedName>
</protein>
<dbReference type="InterPro" id="IPR001789">
    <property type="entry name" value="Sig_transdc_resp-reg_receiver"/>
</dbReference>
<feature type="DNA-binding region" description="OmpR/PhoB-type" evidence="7">
    <location>
        <begin position="127"/>
        <end position="225"/>
    </location>
</feature>
<dbReference type="InterPro" id="IPR039420">
    <property type="entry name" value="WalR-like"/>
</dbReference>
<feature type="modified residue" description="4-aspartylphosphate" evidence="6">
    <location>
        <position position="53"/>
    </location>
</feature>
<dbReference type="Gene3D" id="6.10.250.690">
    <property type="match status" value="1"/>
</dbReference>
<dbReference type="Gene3D" id="1.10.10.10">
    <property type="entry name" value="Winged helix-like DNA-binding domain superfamily/Winged helix DNA-binding domain"/>
    <property type="match status" value="1"/>
</dbReference>
<dbReference type="Proteomes" id="UP001597211">
    <property type="component" value="Unassembled WGS sequence"/>
</dbReference>
<evidence type="ECO:0000259" key="8">
    <source>
        <dbReference type="PROSITE" id="PS50110"/>
    </source>
</evidence>
<name>A0ABW3S7Z4_9BACL</name>
<feature type="domain" description="Response regulatory" evidence="8">
    <location>
        <begin position="4"/>
        <end position="117"/>
    </location>
</feature>
<evidence type="ECO:0000313" key="11">
    <source>
        <dbReference type="Proteomes" id="UP001597211"/>
    </source>
</evidence>
<dbReference type="CDD" id="cd17627">
    <property type="entry name" value="REC_OmpR_PrrA-like"/>
    <property type="match status" value="1"/>
</dbReference>
<evidence type="ECO:0000256" key="4">
    <source>
        <dbReference type="ARBA" id="ARBA00023125"/>
    </source>
</evidence>
<dbReference type="InterPro" id="IPR001867">
    <property type="entry name" value="OmpR/PhoB-type_DNA-bd"/>
</dbReference>
<evidence type="ECO:0000259" key="9">
    <source>
        <dbReference type="PROSITE" id="PS51755"/>
    </source>
</evidence>
<dbReference type="Pfam" id="PF00486">
    <property type="entry name" value="Trans_reg_C"/>
    <property type="match status" value="1"/>
</dbReference>
<keyword evidence="3" id="KW-0805">Transcription regulation</keyword>
<dbReference type="PANTHER" id="PTHR48111:SF22">
    <property type="entry name" value="REGULATOR OF RPOS"/>
    <property type="match status" value="1"/>
</dbReference>
<evidence type="ECO:0000256" key="7">
    <source>
        <dbReference type="PROSITE-ProRule" id="PRU01091"/>
    </source>
</evidence>
<comment type="caution">
    <text evidence="10">The sequence shown here is derived from an EMBL/GenBank/DDBJ whole genome shotgun (WGS) entry which is preliminary data.</text>
</comment>
<proteinExistence type="predicted"/>
<evidence type="ECO:0000256" key="1">
    <source>
        <dbReference type="ARBA" id="ARBA00022553"/>
    </source>
</evidence>
<sequence>MSAKILIIDDDKTISTMIRRGLTYEGYEVTVANGGKEGLNLVLEDEPDLIILDIMMPDLDGLEVCKRLRKDAGIPILMVTGMDSIADRVHGLETGADDYLVKPFAFEELVARVKALLRRLDHQKKEDEKLIFSDLVLDLSTRQAFRGSRTIEFSTTEFNLLCFFMKHPQQVLTRELLMERVWGFDFRGESNVLEVYVGYLRSKLEAQNEPRLIHTVRGAGYVLRE</sequence>
<evidence type="ECO:0000256" key="3">
    <source>
        <dbReference type="ARBA" id="ARBA00023015"/>
    </source>
</evidence>
<dbReference type="EMBL" id="JBHTKZ010000006">
    <property type="protein sequence ID" value="MFD1180819.1"/>
    <property type="molecule type" value="Genomic_DNA"/>
</dbReference>
<dbReference type="PANTHER" id="PTHR48111">
    <property type="entry name" value="REGULATOR OF RPOS"/>
    <property type="match status" value="1"/>
</dbReference>
<keyword evidence="11" id="KW-1185">Reference proteome</keyword>
<dbReference type="Gene3D" id="3.40.50.2300">
    <property type="match status" value="1"/>
</dbReference>